<keyword evidence="3" id="KW-1185">Reference proteome</keyword>
<keyword evidence="1" id="KW-0472">Membrane</keyword>
<dbReference type="InParanoid" id="A0A6L2Q0W0"/>
<keyword evidence="1" id="KW-0812">Transmembrane</keyword>
<proteinExistence type="predicted"/>
<reference evidence="3" key="1">
    <citation type="submission" date="2020-01" db="EMBL/GenBank/DDBJ databases">
        <title>Draft genome sequence of the Termite Coptotermes fromosanus.</title>
        <authorList>
            <person name="Itakura S."/>
            <person name="Yosikawa Y."/>
            <person name="Umezawa K."/>
        </authorList>
    </citation>
    <scope>NUCLEOTIDE SEQUENCE [LARGE SCALE GENOMIC DNA]</scope>
</reference>
<accession>A0A6L2Q0W0</accession>
<protein>
    <submittedName>
        <fullName evidence="2">Uncharacterized protein</fullName>
    </submittedName>
</protein>
<evidence type="ECO:0000313" key="2">
    <source>
        <dbReference type="EMBL" id="GFG38416.1"/>
    </source>
</evidence>
<feature type="transmembrane region" description="Helical" evidence="1">
    <location>
        <begin position="97"/>
        <end position="117"/>
    </location>
</feature>
<evidence type="ECO:0000313" key="3">
    <source>
        <dbReference type="Proteomes" id="UP000502823"/>
    </source>
</evidence>
<keyword evidence="1" id="KW-1133">Transmembrane helix</keyword>
<evidence type="ECO:0000256" key="1">
    <source>
        <dbReference type="SAM" id="Phobius"/>
    </source>
</evidence>
<gene>
    <name evidence="2" type="ORF">Cfor_06731</name>
</gene>
<feature type="transmembrane region" description="Helical" evidence="1">
    <location>
        <begin position="65"/>
        <end position="85"/>
    </location>
</feature>
<feature type="transmembrane region" description="Helical" evidence="1">
    <location>
        <begin position="137"/>
        <end position="158"/>
    </location>
</feature>
<dbReference type="EMBL" id="BLKM01000774">
    <property type="protein sequence ID" value="GFG38416.1"/>
    <property type="molecule type" value="Genomic_DNA"/>
</dbReference>
<sequence>MNSTEGKLFVRRNIKANSRIHSDTESKYNRNTKTGSEINENLLLAGVSGRNSYGKMLERDNEESFHMQLKPLLIFLRLLGCFPLYFSKSDVPRHRAFSAAFVYSVCLYVIINVISFLGLRNGVLHLFKKDDSIGESIYNSLLIILLVNGTCVPVLALLDTPKFVQYLHKWEEFQTVNYSRSSNDISSTFHTGFKSQDDVSYGNRRPRNPRHKEECHLQPCICVCHGTHNSDVACVSATPTILAGSLLQYYFPHDGNDHERIYHYVSESVDSCDASEQVLQGEKQQHLKRDMNPRNVSAHLLGKYRILWLRWSQLVSQMGLCYQYITLLTKPTNSGKTFPKSLLPPSISGAVLHGDWRRG</sequence>
<comment type="caution">
    <text evidence="2">The sequence shown here is derived from an EMBL/GenBank/DDBJ whole genome shotgun (WGS) entry which is preliminary data.</text>
</comment>
<name>A0A6L2Q0W0_COPFO</name>
<dbReference type="AlphaFoldDB" id="A0A6L2Q0W0"/>
<organism evidence="2 3">
    <name type="scientific">Coptotermes formosanus</name>
    <name type="common">Formosan subterranean termite</name>
    <dbReference type="NCBI Taxonomy" id="36987"/>
    <lineage>
        <taxon>Eukaryota</taxon>
        <taxon>Metazoa</taxon>
        <taxon>Ecdysozoa</taxon>
        <taxon>Arthropoda</taxon>
        <taxon>Hexapoda</taxon>
        <taxon>Insecta</taxon>
        <taxon>Pterygota</taxon>
        <taxon>Neoptera</taxon>
        <taxon>Polyneoptera</taxon>
        <taxon>Dictyoptera</taxon>
        <taxon>Blattodea</taxon>
        <taxon>Blattoidea</taxon>
        <taxon>Termitoidae</taxon>
        <taxon>Rhinotermitidae</taxon>
        <taxon>Coptotermes</taxon>
    </lineage>
</organism>
<dbReference type="Proteomes" id="UP000502823">
    <property type="component" value="Unassembled WGS sequence"/>
</dbReference>